<evidence type="ECO:0000256" key="1">
    <source>
        <dbReference type="SAM" id="MobiDB-lite"/>
    </source>
</evidence>
<gene>
    <name evidence="2" type="ORF">SAMN04488040_3100</name>
</gene>
<dbReference type="OrthoDB" id="7724694at2"/>
<protein>
    <recommendedName>
        <fullName evidence="4">FlgN protein</fullName>
    </recommendedName>
</protein>
<dbReference type="Proteomes" id="UP000199239">
    <property type="component" value="Unassembled WGS sequence"/>
</dbReference>
<feature type="compositionally biased region" description="Polar residues" evidence="1">
    <location>
        <begin position="115"/>
        <end position="125"/>
    </location>
</feature>
<reference evidence="3" key="1">
    <citation type="submission" date="2016-10" db="EMBL/GenBank/DDBJ databases">
        <authorList>
            <person name="Varghese N."/>
            <person name="Submissions S."/>
        </authorList>
    </citation>
    <scope>NUCLEOTIDE SEQUENCE [LARGE SCALE GENOMIC DNA]</scope>
    <source>
        <strain evidence="3">DSM 23422</strain>
    </source>
</reference>
<dbReference type="AlphaFoldDB" id="A0A1I6V554"/>
<name>A0A1I6V554_9RHOB</name>
<evidence type="ECO:0000313" key="3">
    <source>
        <dbReference type="Proteomes" id="UP000199239"/>
    </source>
</evidence>
<accession>A0A1I6V554</accession>
<dbReference type="STRING" id="394264.SAMN04488040_3100"/>
<dbReference type="RefSeq" id="WP_093917283.1">
    <property type="nucleotide sequence ID" value="NZ_FPAJ01000005.1"/>
</dbReference>
<keyword evidence="3" id="KW-1185">Reference proteome</keyword>
<feature type="region of interest" description="Disordered" evidence="1">
    <location>
        <begin position="99"/>
        <end position="125"/>
    </location>
</feature>
<evidence type="ECO:0000313" key="2">
    <source>
        <dbReference type="EMBL" id="SFT08868.1"/>
    </source>
</evidence>
<proteinExistence type="predicted"/>
<evidence type="ECO:0008006" key="4">
    <source>
        <dbReference type="Google" id="ProtNLM"/>
    </source>
</evidence>
<organism evidence="2 3">
    <name type="scientific">Sulfitobacter marinus</name>
    <dbReference type="NCBI Taxonomy" id="394264"/>
    <lineage>
        <taxon>Bacteria</taxon>
        <taxon>Pseudomonadati</taxon>
        <taxon>Pseudomonadota</taxon>
        <taxon>Alphaproteobacteria</taxon>
        <taxon>Rhodobacterales</taxon>
        <taxon>Roseobacteraceae</taxon>
        <taxon>Sulfitobacter</taxon>
    </lineage>
</organism>
<dbReference type="EMBL" id="FPAJ01000005">
    <property type="protein sequence ID" value="SFT08868.1"/>
    <property type="molecule type" value="Genomic_DNA"/>
</dbReference>
<sequence>MNNQRQALAAVDALGNLLRKEIAAIEGGQFSQLVEYSGEKARLSAVLEKQLQENPEAVSKEQLSGLKELILRDQQHLQQAQRATAEVIQEVTDTRERHSLAGLYGREGAKRVNRATPSPSVDKSF</sequence>